<keyword evidence="12" id="KW-0175">Coiled coil</keyword>
<dbReference type="GO" id="GO:0005829">
    <property type="term" value="C:cytosol"/>
    <property type="evidence" value="ECO:0007669"/>
    <property type="project" value="Ensembl"/>
</dbReference>
<evidence type="ECO:0000256" key="3">
    <source>
        <dbReference type="ARBA" id="ARBA00022553"/>
    </source>
</evidence>
<evidence type="ECO:0000256" key="7">
    <source>
        <dbReference type="ARBA" id="ARBA00066125"/>
    </source>
</evidence>
<keyword evidence="3" id="KW-0597">Phosphoprotein</keyword>
<dbReference type="SUPFAM" id="SSF54277">
    <property type="entry name" value="CAD &amp; PB1 domains"/>
    <property type="match status" value="1"/>
</dbReference>
<name>A0A8C4MMI5_EQUAS</name>
<dbReference type="Gene3D" id="3.10.20.10">
    <property type="match status" value="1"/>
</dbReference>
<accession>A0A8C4MMI5</accession>
<evidence type="ECO:0000256" key="8">
    <source>
        <dbReference type="ARBA" id="ARBA00068328"/>
    </source>
</evidence>
<dbReference type="InterPro" id="IPR027296">
    <property type="entry name" value="DFF-C"/>
</dbReference>
<comment type="subcellular location">
    <subcellularLocation>
        <location evidence="1">Cytoplasm</location>
    </subcellularLocation>
</comment>
<evidence type="ECO:0000313" key="15">
    <source>
        <dbReference type="Ensembl" id="ENSEASP00005028058.2"/>
    </source>
</evidence>
<comment type="function">
    <text evidence="6">Inhibitor of the caspase-activated DNase (DFF40).</text>
</comment>
<dbReference type="InterPro" id="IPR003508">
    <property type="entry name" value="CIDE-N_dom"/>
</dbReference>
<dbReference type="GO" id="GO:0044183">
    <property type="term" value="F:protein folding chaperone"/>
    <property type="evidence" value="ECO:0007669"/>
    <property type="project" value="Ensembl"/>
</dbReference>
<gene>
    <name evidence="15" type="primary">DFFA</name>
</gene>
<dbReference type="FunFam" id="1.10.1490.10:FF:000002">
    <property type="entry name" value="DNA fragmentation factor subunit alpha"/>
    <property type="match status" value="1"/>
</dbReference>
<dbReference type="PROSITE" id="PS51135">
    <property type="entry name" value="CIDE_N"/>
    <property type="match status" value="1"/>
</dbReference>
<evidence type="ECO:0000256" key="13">
    <source>
        <dbReference type="SAM" id="MobiDB-lite"/>
    </source>
</evidence>
<dbReference type="GO" id="GO:0019904">
    <property type="term" value="F:protein domain specific binding"/>
    <property type="evidence" value="ECO:0007669"/>
    <property type="project" value="Ensembl"/>
</dbReference>
<feature type="region of interest" description="Disordered" evidence="13">
    <location>
        <begin position="210"/>
        <end position="234"/>
    </location>
</feature>
<keyword evidence="2" id="KW-0963">Cytoplasm</keyword>
<comment type="subunit">
    <text evidence="7">Heterodimer of DFFA and DFFB.</text>
</comment>
<keyword evidence="5" id="KW-0007">Acetylation</keyword>
<dbReference type="SUPFAM" id="SSF81783">
    <property type="entry name" value="C-terminal domain of DFF45/ICAD (DFF-C domain)"/>
    <property type="match status" value="1"/>
</dbReference>
<proteinExistence type="predicted"/>
<evidence type="ECO:0000256" key="11">
    <source>
        <dbReference type="PROSITE-ProRule" id="PRU00447"/>
    </source>
</evidence>
<dbReference type="GO" id="GO:1900118">
    <property type="term" value="P:negative regulation of execution phase of apoptosis"/>
    <property type="evidence" value="ECO:0007669"/>
    <property type="project" value="Ensembl"/>
</dbReference>
<keyword evidence="4 11" id="KW-0053">Apoptosis</keyword>
<dbReference type="Gene3D" id="1.10.1490.10">
    <property type="entry name" value="C-terminal domain of DFF45/ICAD (DFF-C domain)"/>
    <property type="match status" value="2"/>
</dbReference>
<dbReference type="GO" id="GO:0000785">
    <property type="term" value="C:chromatin"/>
    <property type="evidence" value="ECO:0007669"/>
    <property type="project" value="Ensembl"/>
</dbReference>
<evidence type="ECO:0000256" key="6">
    <source>
        <dbReference type="ARBA" id="ARBA00059184"/>
    </source>
</evidence>
<dbReference type="GO" id="GO:0060703">
    <property type="term" value="F:deoxyribonuclease inhibitor activity"/>
    <property type="evidence" value="ECO:0007669"/>
    <property type="project" value="Ensembl"/>
</dbReference>
<feature type="region of interest" description="Disordered" evidence="13">
    <location>
        <begin position="387"/>
        <end position="408"/>
    </location>
</feature>
<reference evidence="15 16" key="1">
    <citation type="journal article" date="2020" name="Nat. Commun.">
        <title>Donkey genomes provide new insights into domestication and selection for coat color.</title>
        <authorList>
            <person name="Wang"/>
            <person name="C."/>
            <person name="Li"/>
            <person name="H."/>
            <person name="Guo"/>
            <person name="Y."/>
            <person name="Huang"/>
            <person name="J."/>
            <person name="Sun"/>
            <person name="Y."/>
            <person name="Min"/>
            <person name="J."/>
            <person name="Wang"/>
            <person name="J."/>
            <person name="Fang"/>
            <person name="X."/>
            <person name="Zhao"/>
            <person name="Z."/>
            <person name="Wang"/>
            <person name="S."/>
            <person name="Zhang"/>
            <person name="Y."/>
            <person name="Liu"/>
            <person name="Q."/>
            <person name="Jiang"/>
            <person name="Q."/>
            <person name="Wang"/>
            <person name="X."/>
            <person name="Guo"/>
            <person name="Y."/>
            <person name="Yang"/>
            <person name="C."/>
            <person name="Wang"/>
            <person name="Y."/>
            <person name="Tian"/>
            <person name="F."/>
            <person name="Zhuang"/>
            <person name="G."/>
            <person name="Fan"/>
            <person name="Y."/>
            <person name="Gao"/>
            <person name="Q."/>
            <person name="Li"/>
            <person name="Y."/>
            <person name="Ju"/>
            <person name="Z."/>
            <person name="Li"/>
            <person name="J."/>
            <person name="Li"/>
            <person name="R."/>
            <person name="Hou"/>
            <person name="M."/>
            <person name="Yang"/>
            <person name="G."/>
            <person name="Liu"/>
            <person name="G."/>
            <person name="Liu"/>
            <person name="W."/>
            <person name="Guo"/>
            <person name="J."/>
            <person name="Pan"/>
            <person name="S."/>
            <person name="Fan"/>
            <person name="G."/>
            <person name="Zhang"/>
            <person name="W."/>
            <person name="Zhang"/>
            <person name="R."/>
            <person name="Yu"/>
            <person name="J."/>
            <person name="Zhang"/>
            <person name="X."/>
            <person name="Yin"/>
            <person name="Q."/>
            <person name="Ji"/>
            <person name="C."/>
            <person name="Jin"/>
            <person name="Y."/>
            <person name="Yue"/>
            <person name="G."/>
            <person name="Liu"/>
            <person name="M."/>
            <person name="Xu"/>
            <person name="J."/>
            <person name="Liu"/>
            <person name="S."/>
            <person name="Jordana"/>
            <person name="J."/>
            <person name="Noce"/>
            <person name="A."/>
            <person name="Amills"/>
            <person name="M."/>
            <person name="Wu"/>
            <person name="D.D."/>
            <person name="Li"/>
            <person name="S."/>
            <person name="Zhou"/>
            <person name="X. and Zhong"/>
            <person name="J."/>
        </authorList>
    </citation>
    <scope>NUCLEOTIDE SEQUENCE [LARGE SCALE GENOMIC DNA]</scope>
</reference>
<dbReference type="FunFam" id="1.10.1490.10:FF:000001">
    <property type="entry name" value="DNA fragmentation factor subunit alpha"/>
    <property type="match status" value="1"/>
</dbReference>
<dbReference type="GO" id="GO:0005634">
    <property type="term" value="C:nucleus"/>
    <property type="evidence" value="ECO:0007669"/>
    <property type="project" value="Ensembl"/>
</dbReference>
<evidence type="ECO:0000259" key="14">
    <source>
        <dbReference type="PROSITE" id="PS51135"/>
    </source>
</evidence>
<dbReference type="Ensembl" id="ENSEAST00005030473.2">
    <property type="protein sequence ID" value="ENSEASP00005028058.2"/>
    <property type="gene ID" value="ENSEASG00005019069.2"/>
</dbReference>
<evidence type="ECO:0000256" key="10">
    <source>
        <dbReference type="ARBA" id="ARBA00083002"/>
    </source>
</evidence>
<feature type="domain" description="CIDE-N" evidence="14">
    <location>
        <begin position="17"/>
        <end position="96"/>
    </location>
</feature>
<feature type="region of interest" description="Disordered" evidence="13">
    <location>
        <begin position="313"/>
        <end position="333"/>
    </location>
</feature>
<dbReference type="GeneTree" id="ENSGT00390000018596"/>
<evidence type="ECO:0000256" key="9">
    <source>
        <dbReference type="ARBA" id="ARBA00082309"/>
    </source>
</evidence>
<dbReference type="Pfam" id="PF09033">
    <property type="entry name" value="DFF-C"/>
    <property type="match status" value="1"/>
</dbReference>
<dbReference type="InterPro" id="IPR015121">
    <property type="entry name" value="DNA_fragmentation_mid_dom"/>
</dbReference>
<dbReference type="Pfam" id="PF02017">
    <property type="entry name" value="CIDE-N"/>
    <property type="match status" value="1"/>
</dbReference>
<reference evidence="15" key="3">
    <citation type="submission" date="2025-09" db="UniProtKB">
        <authorList>
            <consortium name="Ensembl"/>
        </authorList>
    </citation>
    <scope>IDENTIFICATION</scope>
</reference>
<organism evidence="15 16">
    <name type="scientific">Equus asinus</name>
    <name type="common">Donkey</name>
    <name type="synonym">Equus africanus asinus</name>
    <dbReference type="NCBI Taxonomy" id="9793"/>
    <lineage>
        <taxon>Eukaryota</taxon>
        <taxon>Metazoa</taxon>
        <taxon>Chordata</taxon>
        <taxon>Craniata</taxon>
        <taxon>Vertebrata</taxon>
        <taxon>Euteleostomi</taxon>
        <taxon>Mammalia</taxon>
        <taxon>Eutheria</taxon>
        <taxon>Laurasiatheria</taxon>
        <taxon>Perissodactyla</taxon>
        <taxon>Equidae</taxon>
        <taxon>Equus</taxon>
    </lineage>
</organism>
<dbReference type="SMART" id="SM00266">
    <property type="entry name" value="CAD"/>
    <property type="match status" value="1"/>
</dbReference>
<evidence type="ECO:0000256" key="4">
    <source>
        <dbReference type="ARBA" id="ARBA00022703"/>
    </source>
</evidence>
<dbReference type="PANTHER" id="PTHR12306">
    <property type="entry name" value="CELL DEATH ACTIVATOR CIDE"/>
    <property type="match status" value="1"/>
</dbReference>
<evidence type="ECO:0000256" key="2">
    <source>
        <dbReference type="ARBA" id="ARBA00022490"/>
    </source>
</evidence>
<dbReference type="GO" id="GO:0005886">
    <property type="term" value="C:plasma membrane"/>
    <property type="evidence" value="ECO:0007669"/>
    <property type="project" value="Ensembl"/>
</dbReference>
<evidence type="ECO:0000256" key="1">
    <source>
        <dbReference type="ARBA" id="ARBA00004496"/>
    </source>
</evidence>
<keyword evidence="16" id="KW-1185">Reference proteome</keyword>
<dbReference type="GO" id="GO:0070242">
    <property type="term" value="P:thymocyte apoptotic process"/>
    <property type="evidence" value="ECO:0007669"/>
    <property type="project" value="Ensembl"/>
</dbReference>
<dbReference type="PANTHER" id="PTHR12306:SF16">
    <property type="entry name" value="DNAATION FACTOR SUBUNIT ALPHA"/>
    <property type="match status" value="1"/>
</dbReference>
<evidence type="ECO:0000256" key="12">
    <source>
        <dbReference type="SAM" id="Coils"/>
    </source>
</evidence>
<dbReference type="Proteomes" id="UP000694387">
    <property type="component" value="Chromosome 5"/>
</dbReference>
<sequence length="435" mass="48015">MEVVGDASGSEPGEIRALKPCLLRRNHSREQHGVAASCLEELRSKACDILAIDKSLAPVTLVLAEDGTIVDDDDYFLCLPSNTKFVALARNEKWAYHNSDGGTAWISQESFDVDETDSGAGLKWKNVARQLKEDLSSIILLSEDDLQVLIDVPCSDLAQELCQSCVTVRGLQNTLQQVLDQREEARQSKQLLELYLQALEKEGSVLSKQQESKAGFSDESDAVDTGLSRERSSETALTSQLLTALKEKPAPELSLSSQDLELVTKEDPKALAVALKWDIKKTETVQQACNQELSLRLQQIQSLHSLRNISARKNSLPGELQNPKRAKQDPTDPPVHRCILQLRVPLVVPFGTQPQHGRMSSATSVPRIQTSETWGHQSRAQELHHLATGPAPPLAILNQRKGDKGRTTSKHIMKVEGKLSGCIEYHTAKTTKIFI</sequence>
<dbReference type="GO" id="GO:0032991">
    <property type="term" value="C:protein-containing complex"/>
    <property type="evidence" value="ECO:0007669"/>
    <property type="project" value="Ensembl"/>
</dbReference>
<reference evidence="15" key="2">
    <citation type="submission" date="2025-08" db="UniProtKB">
        <authorList>
            <consortium name="Ensembl"/>
        </authorList>
    </citation>
    <scope>IDENTIFICATION</scope>
</reference>
<protein>
    <recommendedName>
        <fullName evidence="8">DNA fragmentation factor subunit alpha</fullName>
    </recommendedName>
    <alternativeName>
        <fullName evidence="9">DNA fragmentation factor 45 kDa subunit</fullName>
    </alternativeName>
    <alternativeName>
        <fullName evidence="10">Inhibitor of CAD</fullName>
    </alternativeName>
</protein>
<evidence type="ECO:0000256" key="5">
    <source>
        <dbReference type="ARBA" id="ARBA00022990"/>
    </source>
</evidence>
<feature type="coiled-coil region" evidence="12">
    <location>
        <begin position="168"/>
        <end position="202"/>
    </location>
</feature>
<evidence type="ECO:0000313" key="16">
    <source>
        <dbReference type="Proteomes" id="UP000694387"/>
    </source>
</evidence>
<dbReference type="GO" id="GO:0043065">
    <property type="term" value="P:positive regulation of apoptotic process"/>
    <property type="evidence" value="ECO:0007669"/>
    <property type="project" value="Ensembl"/>
</dbReference>
<dbReference type="GO" id="GO:1902511">
    <property type="term" value="P:negative regulation of apoptotic DNA fragmentation"/>
    <property type="evidence" value="ECO:0007669"/>
    <property type="project" value="Ensembl"/>
</dbReference>
<dbReference type="FunFam" id="3.10.20.10:FF:000007">
    <property type="entry name" value="DNA fragmentation factor subunit alpha"/>
    <property type="match status" value="1"/>
</dbReference>
<dbReference type="AlphaFoldDB" id="A0A8C4MMI5"/>